<dbReference type="OrthoDB" id="5191115at2"/>
<dbReference type="InterPro" id="IPR000740">
    <property type="entry name" value="GrpE"/>
</dbReference>
<feature type="coiled-coil region" evidence="6">
    <location>
        <begin position="86"/>
        <end position="113"/>
    </location>
</feature>
<dbReference type="Pfam" id="PF01025">
    <property type="entry name" value="GrpE"/>
    <property type="match status" value="1"/>
</dbReference>
<keyword evidence="6" id="KW-0175">Coiled coil</keyword>
<evidence type="ECO:0000256" key="7">
    <source>
        <dbReference type="SAM" id="MobiDB-lite"/>
    </source>
</evidence>
<comment type="subunit">
    <text evidence="3">Homodimer.</text>
</comment>
<reference evidence="9" key="1">
    <citation type="submission" date="2017-04" db="EMBL/GenBank/DDBJ databases">
        <authorList>
            <person name="Varghese N."/>
            <person name="Submissions S."/>
        </authorList>
    </citation>
    <scope>NUCLEOTIDE SEQUENCE [LARGE SCALE GENOMIC DNA]</scope>
    <source>
        <strain evidence="9">VDS</strain>
    </source>
</reference>
<keyword evidence="3" id="KW-0963">Cytoplasm</keyword>
<dbReference type="InterPro" id="IPR013805">
    <property type="entry name" value="GrpE_CC"/>
</dbReference>
<dbReference type="PROSITE" id="PS01071">
    <property type="entry name" value="GRPE"/>
    <property type="match status" value="1"/>
</dbReference>
<proteinExistence type="inferred from homology"/>
<dbReference type="SUPFAM" id="SSF51064">
    <property type="entry name" value="Head domain of nucleotide exchange factor GrpE"/>
    <property type="match status" value="1"/>
</dbReference>
<name>A0A1X7J0I0_9CORY</name>
<dbReference type="PRINTS" id="PR00773">
    <property type="entry name" value="GRPEPROTEIN"/>
</dbReference>
<dbReference type="Gene3D" id="2.30.22.10">
    <property type="entry name" value="Head domain of nucleotide exchange factor GrpE"/>
    <property type="match status" value="1"/>
</dbReference>
<gene>
    <name evidence="3" type="primary">grpE</name>
    <name evidence="8" type="ORF">SAMN06295981_1126</name>
</gene>
<dbReference type="GO" id="GO:0051082">
    <property type="term" value="F:unfolded protein binding"/>
    <property type="evidence" value="ECO:0007669"/>
    <property type="project" value="TreeGrafter"/>
</dbReference>
<dbReference type="Gene3D" id="3.90.20.20">
    <property type="match status" value="1"/>
</dbReference>
<dbReference type="SUPFAM" id="SSF58014">
    <property type="entry name" value="Coiled-coil domain of nucleotide exchange factor GrpE"/>
    <property type="match status" value="1"/>
</dbReference>
<keyword evidence="9" id="KW-1185">Reference proteome</keyword>
<dbReference type="Proteomes" id="UP000193309">
    <property type="component" value="Unassembled WGS sequence"/>
</dbReference>
<dbReference type="GO" id="GO:0005737">
    <property type="term" value="C:cytoplasm"/>
    <property type="evidence" value="ECO:0007669"/>
    <property type="project" value="UniProtKB-SubCell"/>
</dbReference>
<sequence length="234" mass="25177">MTHPNQMPDNPGDPEHTDPEATSADRAEAAAEEAARAQDDDPDAVIDEEPVPGDDATEAEIDARLEAEIEEALADIDPDADGDGEVSDVEAQLAERTEDLQRVSAEYANYRRRTERDRQGIIDAAKASVLAKLLPILDDLDLARQHGDLNEGPLKSFADKFTDTVTGLKLIPFGEEGEPFDPEIHEAVQDLSSGEDKALGTVLRRGYRVGDKVVRNAMVIIADPAAPADAAATD</sequence>
<feature type="compositionally biased region" description="Acidic residues" evidence="7">
    <location>
        <begin position="40"/>
        <end position="60"/>
    </location>
</feature>
<dbReference type="GO" id="GO:0042803">
    <property type="term" value="F:protein homodimerization activity"/>
    <property type="evidence" value="ECO:0007669"/>
    <property type="project" value="InterPro"/>
</dbReference>
<evidence type="ECO:0000313" key="9">
    <source>
        <dbReference type="Proteomes" id="UP000193309"/>
    </source>
</evidence>
<keyword evidence="3 4" id="KW-0346">Stress response</keyword>
<dbReference type="NCBIfam" id="NF010761">
    <property type="entry name" value="PRK14164.1"/>
    <property type="match status" value="1"/>
</dbReference>
<organism evidence="8 9">
    <name type="scientific">Corynebacterium pollutisoli</name>
    <dbReference type="NCBI Taxonomy" id="1610489"/>
    <lineage>
        <taxon>Bacteria</taxon>
        <taxon>Bacillati</taxon>
        <taxon>Actinomycetota</taxon>
        <taxon>Actinomycetes</taxon>
        <taxon>Mycobacteriales</taxon>
        <taxon>Corynebacteriaceae</taxon>
        <taxon>Corynebacterium</taxon>
    </lineage>
</organism>
<dbReference type="RefSeq" id="WP_085549261.1">
    <property type="nucleotide sequence ID" value="NZ_FXAR01000003.1"/>
</dbReference>
<evidence type="ECO:0000256" key="2">
    <source>
        <dbReference type="ARBA" id="ARBA00023186"/>
    </source>
</evidence>
<dbReference type="GO" id="GO:0051087">
    <property type="term" value="F:protein-folding chaperone binding"/>
    <property type="evidence" value="ECO:0007669"/>
    <property type="project" value="InterPro"/>
</dbReference>
<keyword evidence="2 3" id="KW-0143">Chaperone</keyword>
<feature type="compositionally biased region" description="Basic and acidic residues" evidence="7">
    <location>
        <begin position="13"/>
        <end position="39"/>
    </location>
</feature>
<dbReference type="GO" id="GO:0006457">
    <property type="term" value="P:protein folding"/>
    <property type="evidence" value="ECO:0007669"/>
    <property type="project" value="InterPro"/>
</dbReference>
<dbReference type="PANTHER" id="PTHR21237:SF23">
    <property type="entry name" value="GRPE PROTEIN HOMOLOG, MITOCHONDRIAL"/>
    <property type="match status" value="1"/>
</dbReference>
<dbReference type="HAMAP" id="MF_01151">
    <property type="entry name" value="GrpE"/>
    <property type="match status" value="1"/>
</dbReference>
<dbReference type="EMBL" id="FXAR01000003">
    <property type="protein sequence ID" value="SMG20804.1"/>
    <property type="molecule type" value="Genomic_DNA"/>
</dbReference>
<dbReference type="PANTHER" id="PTHR21237">
    <property type="entry name" value="GRPE PROTEIN"/>
    <property type="match status" value="1"/>
</dbReference>
<feature type="region of interest" description="Disordered" evidence="7">
    <location>
        <begin position="1"/>
        <end position="63"/>
    </location>
</feature>
<evidence type="ECO:0000256" key="4">
    <source>
        <dbReference type="RuleBase" id="RU000639"/>
    </source>
</evidence>
<comment type="function">
    <text evidence="3 4">Participates actively in the response to hyperosmotic and heat shock by preventing the aggregation of stress-denatured proteins, in association with DnaK and GrpE. It is the nucleotide exchange factor for DnaK and may function as a thermosensor. Unfolded proteins bind initially to DnaJ; upon interaction with the DnaJ-bound protein, DnaK hydrolyzes its bound ATP, resulting in the formation of a stable complex. GrpE releases ADP from DnaK; ATP binding to DnaK triggers the release of the substrate protein, thus completing the reaction cycle. Several rounds of ATP-dependent interactions between DnaJ, DnaK and GrpE are required for fully efficient folding.</text>
</comment>
<protein>
    <recommendedName>
        <fullName evidence="3 4">Protein GrpE</fullName>
    </recommendedName>
    <alternativeName>
        <fullName evidence="3">HSP-70 cofactor</fullName>
    </alternativeName>
</protein>
<dbReference type="GO" id="GO:0000774">
    <property type="term" value="F:adenyl-nucleotide exchange factor activity"/>
    <property type="evidence" value="ECO:0007669"/>
    <property type="project" value="InterPro"/>
</dbReference>
<dbReference type="AlphaFoldDB" id="A0A1X7J0I0"/>
<accession>A0A1X7J0I0</accession>
<dbReference type="STRING" id="1610489.SAMN06295981_1126"/>
<evidence type="ECO:0000256" key="3">
    <source>
        <dbReference type="HAMAP-Rule" id="MF_01151"/>
    </source>
</evidence>
<evidence type="ECO:0000256" key="6">
    <source>
        <dbReference type="SAM" id="Coils"/>
    </source>
</evidence>
<evidence type="ECO:0000256" key="1">
    <source>
        <dbReference type="ARBA" id="ARBA00009054"/>
    </source>
</evidence>
<dbReference type="InterPro" id="IPR009012">
    <property type="entry name" value="GrpE_head"/>
</dbReference>
<evidence type="ECO:0000256" key="5">
    <source>
        <dbReference type="RuleBase" id="RU004478"/>
    </source>
</evidence>
<evidence type="ECO:0000313" key="8">
    <source>
        <dbReference type="EMBL" id="SMG20804.1"/>
    </source>
</evidence>
<comment type="similarity">
    <text evidence="1 3 5">Belongs to the GrpE family.</text>
</comment>
<comment type="subcellular location">
    <subcellularLocation>
        <location evidence="3">Cytoplasm</location>
    </subcellularLocation>
</comment>